<protein>
    <submittedName>
        <fullName evidence="1">Uncharacterized protein</fullName>
    </submittedName>
</protein>
<dbReference type="EMBL" id="MU273504">
    <property type="protein sequence ID" value="KAI0034243.1"/>
    <property type="molecule type" value="Genomic_DNA"/>
</dbReference>
<reference evidence="1" key="2">
    <citation type="journal article" date="2022" name="New Phytol.">
        <title>Evolutionary transition to the ectomycorrhizal habit in the genomes of a hyperdiverse lineage of mushroom-forming fungi.</title>
        <authorList>
            <person name="Looney B."/>
            <person name="Miyauchi S."/>
            <person name="Morin E."/>
            <person name="Drula E."/>
            <person name="Courty P.E."/>
            <person name="Kohler A."/>
            <person name="Kuo A."/>
            <person name="LaButti K."/>
            <person name="Pangilinan J."/>
            <person name="Lipzen A."/>
            <person name="Riley R."/>
            <person name="Andreopoulos W."/>
            <person name="He G."/>
            <person name="Johnson J."/>
            <person name="Nolan M."/>
            <person name="Tritt A."/>
            <person name="Barry K.W."/>
            <person name="Grigoriev I.V."/>
            <person name="Nagy L.G."/>
            <person name="Hibbett D."/>
            <person name="Henrissat B."/>
            <person name="Matheny P.B."/>
            <person name="Labbe J."/>
            <person name="Martin F.M."/>
        </authorList>
    </citation>
    <scope>NUCLEOTIDE SEQUENCE</scope>
    <source>
        <strain evidence="1">EC-137</strain>
    </source>
</reference>
<evidence type="ECO:0000313" key="2">
    <source>
        <dbReference type="Proteomes" id="UP000814128"/>
    </source>
</evidence>
<name>A0ACB8QQW3_9AGAM</name>
<evidence type="ECO:0000313" key="1">
    <source>
        <dbReference type="EMBL" id="KAI0034243.1"/>
    </source>
</evidence>
<comment type="caution">
    <text evidence="1">The sequence shown here is derived from an EMBL/GenBank/DDBJ whole genome shotgun (WGS) entry which is preliminary data.</text>
</comment>
<organism evidence="1 2">
    <name type="scientific">Vararia minispora EC-137</name>
    <dbReference type="NCBI Taxonomy" id="1314806"/>
    <lineage>
        <taxon>Eukaryota</taxon>
        <taxon>Fungi</taxon>
        <taxon>Dikarya</taxon>
        <taxon>Basidiomycota</taxon>
        <taxon>Agaricomycotina</taxon>
        <taxon>Agaricomycetes</taxon>
        <taxon>Russulales</taxon>
        <taxon>Lachnocladiaceae</taxon>
        <taxon>Vararia</taxon>
    </lineage>
</organism>
<reference evidence="1" key="1">
    <citation type="submission" date="2021-02" db="EMBL/GenBank/DDBJ databases">
        <authorList>
            <consortium name="DOE Joint Genome Institute"/>
            <person name="Ahrendt S."/>
            <person name="Looney B.P."/>
            <person name="Miyauchi S."/>
            <person name="Morin E."/>
            <person name="Drula E."/>
            <person name="Courty P.E."/>
            <person name="Chicoki N."/>
            <person name="Fauchery L."/>
            <person name="Kohler A."/>
            <person name="Kuo A."/>
            <person name="Labutti K."/>
            <person name="Pangilinan J."/>
            <person name="Lipzen A."/>
            <person name="Riley R."/>
            <person name="Andreopoulos W."/>
            <person name="He G."/>
            <person name="Johnson J."/>
            <person name="Barry K.W."/>
            <person name="Grigoriev I.V."/>
            <person name="Nagy L."/>
            <person name="Hibbett D."/>
            <person name="Henrissat B."/>
            <person name="Matheny P.B."/>
            <person name="Labbe J."/>
            <person name="Martin F."/>
        </authorList>
    </citation>
    <scope>NUCLEOTIDE SEQUENCE</scope>
    <source>
        <strain evidence="1">EC-137</strain>
    </source>
</reference>
<accession>A0ACB8QQW3</accession>
<sequence length="1569" mass="165778">MASSSPQWDSRHRAFIPPSQLQQLRRDASPPSHAFQAGSPTPPSTLAMTPSSPSPSPALAPAPPPAHGHSRSSSFFSLFKSGPGDPATQPARPASVVAEDPSRPSPPQGRRPSLEDRRRAPPPATPTSPSGQQAQGQLHPEIRSVVQLTLAHAHKIYCSGPLVRRIEQLPDGNAPARDDGWRDVWAQLGGTTLSVWDMHEIEEANRAGKEVPPTYINITDAFVRVLGAVNMPATPARPAQRYTNIVTVNSAGSNLLLFSCPDAPSLVAWASALRLAAWEKARLEEIYSAHLIRITLNDGRDAHSPLVRGRSEGWVRVRLAGQTDWKRLWMVVSAATSPHDPSADTASTTTDAAGGSGSGPQRKRRISALFGAAPADAPAGDRAGIAFFAAQKGKERKRPVLTLADVSQAFAVYPERPELINRSTLMKVEGTIGDEDVAGTMRGREGWALIMPELEPGFSQAREMLKWLISIHDAFGLYGRPREYAWDPRNPASLMFAYPIGPRREMLFLEREAAESMDPREDRTSQVRAQLHRILAQRMREQGALPPAPAHAPSNGPSKLANRLPPIAAGESPVEEERAPGGLPQLPPLSFSDDGGADALPARHPGRLSAITERTERDGPAASLRNGSILEGSILGSPVDAVSALPPRRSSEDTFARSVTPGAPSRAGSAKPTPSIAPSASFSGSLAEPAAPSSDVHGALQREITGLLGGPPESSVGWSQTSVNAPASTAPSPPPAPSAARSPLFDSSAPLPPQTASPEQISARAHDAPTSSPTPQDASPVSQGISPSFTRRAMSPRTQSMSPEPAPAPSPLPAAERPSSVQRTASPAGSFGSNMFSAMAASPLTPGTPSAGSNRLSTPAASQNDGARMGALKAPSPTAQASSASNQAPMLPSRSDDGHATMLRDAAGVLYYMQQFEQGGSPPRHQPPPRMRGAPPVSEDEEDEDGEEEESSETPPRPPPQLALRASGVRASAVGVGLDRRPTGARAAPSSNAGNRSLVDRQHDAPTSSSPPSSRLAPRPYQLHENMADEAADALAALSYLEQDEPPTTTYASSPPPRTALASAHQQPTIVEPPEERAGTPSSESQYRSSFAPSKKAMARKAKTEAQQAAHSAAVTRPGRTNGRPQRARKAGAWGDSSDEEEEDEEDEDEEVDSDGEPTGTSAPPSGPQSASGHAPPGRALYGNAPREPSPLAGAHERPPRTLPQARVRVRAAGSYEGEEQPYAPQPRRAVPDQYARSAYDDAHGAPALTTHAPVPTVPKTIWNQVLDPNRPPGALPESNSNTRDTFVQLEAPEATMTKAFTPHGLLSVGLQDKQDRSAKKQEELARETGAALVNVPNKPPPPQTGLLGAITGYERERKREGGVGAALTEREREKRLAEERQRKLDDFQRQQLEQMAQGGSMYGAQAGSPFGAYPAAAAMMNPMMMGMNPMMTGYMGFPGMMPFGNPQHMFAAQQAQQAYQHAMMNFSQAGSQVGGDGAGAGGVNPMMTGGSFDPRMSMMPMLNPMMTGGMGMSPMGMMGMNPMGMQMAGAYDPRFAQMAPPMDGGMGVQQSPAGGALSGDFGGTLSFC</sequence>
<keyword evidence="2" id="KW-1185">Reference proteome</keyword>
<gene>
    <name evidence="1" type="ORF">K488DRAFT_77395</name>
</gene>
<proteinExistence type="predicted"/>
<dbReference type="Proteomes" id="UP000814128">
    <property type="component" value="Unassembled WGS sequence"/>
</dbReference>